<comment type="caution">
    <text evidence="2">The sequence shown here is derived from an EMBL/GenBank/DDBJ whole genome shotgun (WGS) entry which is preliminary data.</text>
</comment>
<protein>
    <submittedName>
        <fullName evidence="2">Phage baseplate assembly protein V</fullName>
    </submittedName>
</protein>
<dbReference type="RefSeq" id="WP_219766953.1">
    <property type="nucleotide sequence ID" value="NZ_JAHYBZ010000021.1"/>
</dbReference>
<dbReference type="NCBIfam" id="TIGR01644">
    <property type="entry name" value="phage_P2_V"/>
    <property type="match status" value="1"/>
</dbReference>
<dbReference type="InterPro" id="IPR044033">
    <property type="entry name" value="GpV-like_apex"/>
</dbReference>
<sequence length="179" mass="18091">MDHETAAALRGQAVRGVVTAIRDGGPAQTVDVETHEGVMRSGIEVLQQYGVTSRAPDGAIVVLLALGGDQGDQVALPVACPSGRMAGLAPGEVALHDDAGNRVHLKAGGVLEIRCATSLLAVVGGTEFEVTAGGVRIKGDVEVEGRIHATGDIVAGSISLQTHRHGGVDPGAALTDQPT</sequence>
<dbReference type="Pfam" id="PF06890">
    <property type="entry name" value="Phage_Mu_Gp45"/>
    <property type="match status" value="1"/>
</dbReference>
<dbReference type="Proteomes" id="UP001196565">
    <property type="component" value="Unassembled WGS sequence"/>
</dbReference>
<evidence type="ECO:0000313" key="3">
    <source>
        <dbReference type="Proteomes" id="UP001196565"/>
    </source>
</evidence>
<evidence type="ECO:0000259" key="1">
    <source>
        <dbReference type="Pfam" id="PF06890"/>
    </source>
</evidence>
<evidence type="ECO:0000313" key="2">
    <source>
        <dbReference type="EMBL" id="MBW6402088.1"/>
    </source>
</evidence>
<reference evidence="2 3" key="1">
    <citation type="submission" date="2021-07" db="EMBL/GenBank/DDBJ databases">
        <authorList>
            <person name="So Y."/>
        </authorList>
    </citation>
    <scope>NUCLEOTIDE SEQUENCE [LARGE SCALE GENOMIC DNA]</scope>
    <source>
        <strain evidence="2 3">HJA6</strain>
    </source>
</reference>
<dbReference type="InterPro" id="IPR014462">
    <property type="entry name" value="Phage_Mu_Gp45"/>
</dbReference>
<dbReference type="EMBL" id="JAHYBZ010000021">
    <property type="protein sequence ID" value="MBW6402088.1"/>
    <property type="molecule type" value="Genomic_DNA"/>
</dbReference>
<accession>A0ABS7AID9</accession>
<dbReference type="InterPro" id="IPR053861">
    <property type="entry name" value="Phage_Mu_Gp45_N"/>
</dbReference>
<keyword evidence="3" id="KW-1185">Reference proteome</keyword>
<dbReference type="PIRSF" id="PIRSF012337">
    <property type="entry name" value="gp45"/>
    <property type="match status" value="1"/>
</dbReference>
<gene>
    <name evidence="2" type="ORF">KPL78_29850</name>
</gene>
<organism evidence="2 3">
    <name type="scientific">Roseomonas alba</name>
    <dbReference type="NCBI Taxonomy" id="2846776"/>
    <lineage>
        <taxon>Bacteria</taxon>
        <taxon>Pseudomonadati</taxon>
        <taxon>Pseudomonadota</taxon>
        <taxon>Alphaproteobacteria</taxon>
        <taxon>Acetobacterales</taxon>
        <taxon>Roseomonadaceae</taxon>
        <taxon>Roseomonas</taxon>
    </lineage>
</organism>
<feature type="domain" description="Bacteriophage Mu Gp45 N-terminal" evidence="1">
    <location>
        <begin position="15"/>
        <end position="79"/>
    </location>
</feature>
<dbReference type="InterPro" id="IPR013046">
    <property type="entry name" value="GpV/Gp45"/>
</dbReference>
<proteinExistence type="predicted"/>
<name>A0ABS7AID9_9PROT</name>
<dbReference type="Pfam" id="PF18946">
    <property type="entry name" value="Apex"/>
    <property type="match status" value="1"/>
</dbReference>